<feature type="transmembrane region" description="Helical" evidence="1">
    <location>
        <begin position="129"/>
        <end position="146"/>
    </location>
</feature>
<dbReference type="EMBL" id="MGEH01000024">
    <property type="protein sequence ID" value="OGL78752.1"/>
    <property type="molecule type" value="Genomic_DNA"/>
</dbReference>
<evidence type="ECO:0000256" key="1">
    <source>
        <dbReference type="SAM" id="Phobius"/>
    </source>
</evidence>
<feature type="transmembrane region" description="Helical" evidence="1">
    <location>
        <begin position="266"/>
        <end position="287"/>
    </location>
</feature>
<sequence length="645" mass="72722">MSRSFDLKRYGERAWWVGVPVLTGLVSWVPYWIWNVSAHVERWWRVPAVTPGVFDTYVYLHWMGAAANGLAYGGHLKWFGSLIIVALWKLVGSWASVPELWIVSRWIAITLTLWIGAWCVEQWSGIARWPSRAVIAGLWLSLLPLSLRPGMYSWYLPFCMLGLTLVLPAYEALKKDRYVRSIGLSVASLLLTTLYPWFLMPAGLWLATIWAARFVRLRTWTLPVLVALSVITVWTLAGPLAEWFLDPARAGLVGMYERNGMVFARVPFFANTVLAMLAWIAFLFALARRAASPAARDRLTFAAWGWIVLFFLWFNTPFTGIHIYSDHFIAPVAVLAWLSLATVWGLGTGDWETGTGKRGLGNALIKQLPLVVAAGATLFFVYVLQQPLRSNIWKFDSYVIHLTHWFALAVAAWLVVWRSRHTSSHLNTTVVTILITLPMAAIGVGASIPVILRDFPKVPEVMVNVPVVDWIRSHVPPGDMMCADPGSASFYAAHTGRRVNPAEPTLSYPDSSEQVIRDLETLVGAYSVTSSGELWFFRFYTGHYRTIPCAEGSKYSHNAFYADVLRRMGFDQARANELIGCRQAVIDANWKRVEAAINRHTLDKYAFRAFCPWVIIPDPQSAFWQLPAGYVEEHVGNNVSVWKKP</sequence>
<keyword evidence="1" id="KW-1133">Transmembrane helix</keyword>
<keyword evidence="1" id="KW-0472">Membrane</keyword>
<evidence type="ECO:0000313" key="2">
    <source>
        <dbReference type="EMBL" id="OGL78752.1"/>
    </source>
</evidence>
<comment type="caution">
    <text evidence="2">The sequence shown here is derived from an EMBL/GenBank/DDBJ whole genome shotgun (WGS) entry which is preliminary data.</text>
</comment>
<dbReference type="Proteomes" id="UP000176603">
    <property type="component" value="Unassembled WGS sequence"/>
</dbReference>
<feature type="transmembrane region" description="Helical" evidence="1">
    <location>
        <begin position="299"/>
        <end position="316"/>
    </location>
</feature>
<gene>
    <name evidence="2" type="ORF">A3E39_01155</name>
</gene>
<feature type="transmembrane region" description="Helical" evidence="1">
    <location>
        <begin position="103"/>
        <end position="120"/>
    </location>
</feature>
<name>A0A1F7UKF1_9BACT</name>
<feature type="transmembrane region" description="Helical" evidence="1">
    <location>
        <begin position="397"/>
        <end position="417"/>
    </location>
</feature>
<feature type="transmembrane region" description="Helical" evidence="1">
    <location>
        <begin position="429"/>
        <end position="452"/>
    </location>
</feature>
<feature type="transmembrane region" description="Helical" evidence="1">
    <location>
        <begin position="220"/>
        <end position="245"/>
    </location>
</feature>
<feature type="transmembrane region" description="Helical" evidence="1">
    <location>
        <begin position="328"/>
        <end position="347"/>
    </location>
</feature>
<feature type="transmembrane region" description="Helical" evidence="1">
    <location>
        <begin position="14"/>
        <end position="34"/>
    </location>
</feature>
<keyword evidence="1" id="KW-0812">Transmembrane</keyword>
<evidence type="ECO:0000313" key="3">
    <source>
        <dbReference type="Proteomes" id="UP000176603"/>
    </source>
</evidence>
<reference evidence="2 3" key="1">
    <citation type="journal article" date="2016" name="Nat. Commun.">
        <title>Thousands of microbial genomes shed light on interconnected biogeochemical processes in an aquifer system.</title>
        <authorList>
            <person name="Anantharaman K."/>
            <person name="Brown C.T."/>
            <person name="Hug L.A."/>
            <person name="Sharon I."/>
            <person name="Castelle C.J."/>
            <person name="Probst A.J."/>
            <person name="Thomas B.C."/>
            <person name="Singh A."/>
            <person name="Wilkins M.J."/>
            <person name="Karaoz U."/>
            <person name="Brodie E.L."/>
            <person name="Williams K.H."/>
            <person name="Hubbard S.S."/>
            <person name="Banfield J.F."/>
        </authorList>
    </citation>
    <scope>NUCLEOTIDE SEQUENCE [LARGE SCALE GENOMIC DNA]</scope>
</reference>
<dbReference type="STRING" id="1802399.A3E39_01155"/>
<feature type="transmembrane region" description="Helical" evidence="1">
    <location>
        <begin position="367"/>
        <end position="385"/>
    </location>
</feature>
<organism evidence="2 3">
    <name type="scientific">Candidatus Uhrbacteria bacterium RIFCSPHIGHO2_12_FULL_60_25</name>
    <dbReference type="NCBI Taxonomy" id="1802399"/>
    <lineage>
        <taxon>Bacteria</taxon>
        <taxon>Candidatus Uhriibacteriota</taxon>
    </lineage>
</organism>
<accession>A0A1F7UKF1</accession>
<feature type="transmembrane region" description="Helical" evidence="1">
    <location>
        <begin position="152"/>
        <end position="170"/>
    </location>
</feature>
<dbReference type="AlphaFoldDB" id="A0A1F7UKF1"/>
<protein>
    <submittedName>
        <fullName evidence="2">Uncharacterized protein</fullName>
    </submittedName>
</protein>
<proteinExistence type="predicted"/>